<evidence type="ECO:0000313" key="12">
    <source>
        <dbReference type="Proteomes" id="UP001157914"/>
    </source>
</evidence>
<feature type="binding site" evidence="9">
    <location>
        <begin position="324"/>
        <end position="328"/>
    </location>
    <ligand>
        <name>ATP</name>
        <dbReference type="ChEBI" id="CHEBI:30616"/>
    </ligand>
</feature>
<feature type="active site" description="Proton donor/acceptor" evidence="9">
    <location>
        <position position="146"/>
    </location>
</feature>
<dbReference type="InterPro" id="IPR043129">
    <property type="entry name" value="ATPase_NBD"/>
</dbReference>
<feature type="binding site" evidence="9">
    <location>
        <position position="375"/>
    </location>
    <ligand>
        <name>Mg(2+)</name>
        <dbReference type="ChEBI" id="CHEBI:18420"/>
    </ligand>
</feature>
<dbReference type="HAMAP" id="MF_00020">
    <property type="entry name" value="Acetate_kinase"/>
    <property type="match status" value="1"/>
</dbReference>
<comment type="similarity">
    <text evidence="1 9 10">Belongs to the acetokinase family.</text>
</comment>
<keyword evidence="12" id="KW-1185">Reference proteome</keyword>
<name>A0ABY1P0A0_9HYPH</name>
<keyword evidence="5 9" id="KW-0547">Nucleotide-binding</keyword>
<evidence type="ECO:0000256" key="3">
    <source>
        <dbReference type="ARBA" id="ARBA00022679"/>
    </source>
</evidence>
<reference evidence="11 12" key="1">
    <citation type="submission" date="2017-05" db="EMBL/GenBank/DDBJ databases">
        <authorList>
            <person name="Varghese N."/>
            <person name="Submissions S."/>
        </authorList>
    </citation>
    <scope>NUCLEOTIDE SEQUENCE [LARGE SCALE GENOMIC DNA]</scope>
    <source>
        <strain evidence="11 12">DSM 15949</strain>
    </source>
</reference>
<feature type="binding site" evidence="9">
    <location>
        <begin position="279"/>
        <end position="281"/>
    </location>
    <ligand>
        <name>ATP</name>
        <dbReference type="ChEBI" id="CHEBI:30616"/>
    </ligand>
</feature>
<evidence type="ECO:0000313" key="11">
    <source>
        <dbReference type="EMBL" id="SMP22903.1"/>
    </source>
</evidence>
<sequence>MTETILVLNSGSSSIKFTLFADDAVMLDGQVQGLGATPHITLKSRTTGQTIDRGLTESEGASHTAAIAALLPLFEDDLNGRSVSAVGHRVVHGGVDHSEPLQITEDVLDDLRTLVPLAPLHQPHNIAGIEAAQTAFPEAAQIACFDTAFHRNHPWVNDTFALPRPLYDEGVRRYGFHGLSYEYICSYLNRAHPSAYSGRLVVAHLGNGASMCAIRDGQSIGSTMGFTALDGLPMGTRCGQLDPGVVLYLLTTKGMTPDEVSDLLYKQSGLKGLSGISQDMRTLSESQDPKAAEAIDYYVFRLKREIGAMAAVLEGLDTLVFTGGIGENAAGIRERVCAKLAWLGVDIDTDKNCAAAETISSPSSRVTVMVIPTNEEEMIRRHTSKLLSTVPVPA</sequence>
<evidence type="ECO:0000256" key="8">
    <source>
        <dbReference type="ARBA" id="ARBA00022842"/>
    </source>
</evidence>
<evidence type="ECO:0000256" key="1">
    <source>
        <dbReference type="ARBA" id="ARBA00008748"/>
    </source>
</evidence>
<feature type="binding site" evidence="9">
    <location>
        <begin position="204"/>
        <end position="208"/>
    </location>
    <ligand>
        <name>ATP</name>
        <dbReference type="ChEBI" id="CHEBI:30616"/>
    </ligand>
</feature>
<organism evidence="11 12">
    <name type="scientific">Roseibium denhamense</name>
    <dbReference type="NCBI Taxonomy" id="76305"/>
    <lineage>
        <taxon>Bacteria</taxon>
        <taxon>Pseudomonadati</taxon>
        <taxon>Pseudomonadota</taxon>
        <taxon>Alphaproteobacteria</taxon>
        <taxon>Hyphomicrobiales</taxon>
        <taxon>Stappiaceae</taxon>
        <taxon>Roseibium</taxon>
    </lineage>
</organism>
<keyword evidence="4 9" id="KW-0479">Metal-binding</keyword>
<dbReference type="Proteomes" id="UP001157914">
    <property type="component" value="Unassembled WGS sequence"/>
</dbReference>
<proteinExistence type="inferred from homology"/>
<dbReference type="PANTHER" id="PTHR21060:SF21">
    <property type="entry name" value="ACETATE KINASE"/>
    <property type="match status" value="1"/>
</dbReference>
<keyword evidence="6 9" id="KW-0418">Kinase</keyword>
<evidence type="ECO:0000256" key="6">
    <source>
        <dbReference type="ARBA" id="ARBA00022777"/>
    </source>
</evidence>
<dbReference type="PRINTS" id="PR00471">
    <property type="entry name" value="ACETATEKNASE"/>
</dbReference>
<evidence type="ECO:0000256" key="9">
    <source>
        <dbReference type="HAMAP-Rule" id="MF_00020"/>
    </source>
</evidence>
<comment type="function">
    <text evidence="9">Catalyzes the formation of acetyl phosphate from acetate and ATP. Can also catalyze the reverse reaction.</text>
</comment>
<feature type="binding site" evidence="9">
    <location>
        <position position="89"/>
    </location>
    <ligand>
        <name>substrate</name>
    </ligand>
</feature>
<evidence type="ECO:0000256" key="5">
    <source>
        <dbReference type="ARBA" id="ARBA00022741"/>
    </source>
</evidence>
<feature type="binding site" evidence="9">
    <location>
        <position position="9"/>
    </location>
    <ligand>
        <name>Mg(2+)</name>
        <dbReference type="ChEBI" id="CHEBI:18420"/>
    </ligand>
</feature>
<dbReference type="InterPro" id="IPR023865">
    <property type="entry name" value="Aliphatic_acid_kinase_CS"/>
</dbReference>
<dbReference type="PANTHER" id="PTHR21060">
    <property type="entry name" value="ACETATE KINASE"/>
    <property type="match status" value="1"/>
</dbReference>
<dbReference type="EMBL" id="FXTT01000003">
    <property type="protein sequence ID" value="SMP22903.1"/>
    <property type="molecule type" value="Genomic_DNA"/>
</dbReference>
<dbReference type="PIRSF" id="PIRSF000722">
    <property type="entry name" value="Acetate_prop_kin"/>
    <property type="match status" value="1"/>
</dbReference>
<dbReference type="EC" id="2.7.2.1" evidence="9"/>
<keyword evidence="7 9" id="KW-0067">ATP-binding</keyword>
<comment type="caution">
    <text evidence="11">The sequence shown here is derived from an EMBL/GenBank/DDBJ whole genome shotgun (WGS) entry which is preliminary data.</text>
</comment>
<protein>
    <recommendedName>
        <fullName evidence="9">Acetate kinase</fullName>
        <ecNumber evidence="9">2.7.2.1</ecNumber>
    </recommendedName>
    <alternativeName>
        <fullName evidence="9">Acetokinase</fullName>
    </alternativeName>
</protein>
<dbReference type="NCBIfam" id="TIGR00016">
    <property type="entry name" value="ackA"/>
    <property type="match status" value="1"/>
</dbReference>
<feature type="site" description="Transition state stabilizer" evidence="9">
    <location>
        <position position="177"/>
    </location>
</feature>
<keyword evidence="2 9" id="KW-0963">Cytoplasm</keyword>
<keyword evidence="3 9" id="KW-0808">Transferase</keyword>
<feature type="site" description="Transition state stabilizer" evidence="9">
    <location>
        <position position="237"/>
    </location>
</feature>
<dbReference type="GO" id="GO:0016301">
    <property type="term" value="F:kinase activity"/>
    <property type="evidence" value="ECO:0007669"/>
    <property type="project" value="UniProtKB-KW"/>
</dbReference>
<comment type="subunit">
    <text evidence="9">Homodimer.</text>
</comment>
<keyword evidence="8 9" id="KW-0460">Magnesium</keyword>
<gene>
    <name evidence="9" type="primary">ackA</name>
    <name evidence="11" type="ORF">SAMN06265374_2227</name>
</gene>
<dbReference type="SUPFAM" id="SSF53067">
    <property type="entry name" value="Actin-like ATPase domain"/>
    <property type="match status" value="2"/>
</dbReference>
<accession>A0ABY1P0A0</accession>
<comment type="subcellular location">
    <subcellularLocation>
        <location evidence="9">Cytoplasm</location>
    </subcellularLocation>
</comment>
<evidence type="ECO:0000256" key="2">
    <source>
        <dbReference type="ARBA" id="ARBA00022490"/>
    </source>
</evidence>
<evidence type="ECO:0000256" key="10">
    <source>
        <dbReference type="RuleBase" id="RU003835"/>
    </source>
</evidence>
<evidence type="ECO:0000256" key="7">
    <source>
        <dbReference type="ARBA" id="ARBA00022840"/>
    </source>
</evidence>
<dbReference type="RefSeq" id="WP_155190294.1">
    <property type="nucleotide sequence ID" value="NZ_BAAAEA010000002.1"/>
</dbReference>
<dbReference type="PROSITE" id="PS01075">
    <property type="entry name" value="ACETATE_KINASE_1"/>
    <property type="match status" value="1"/>
</dbReference>
<comment type="catalytic activity">
    <reaction evidence="9">
        <text>acetate + ATP = acetyl phosphate + ADP</text>
        <dbReference type="Rhea" id="RHEA:11352"/>
        <dbReference type="ChEBI" id="CHEBI:22191"/>
        <dbReference type="ChEBI" id="CHEBI:30089"/>
        <dbReference type="ChEBI" id="CHEBI:30616"/>
        <dbReference type="ChEBI" id="CHEBI:456216"/>
        <dbReference type="EC" id="2.7.2.1"/>
    </reaction>
</comment>
<dbReference type="Gene3D" id="3.30.420.40">
    <property type="match status" value="2"/>
</dbReference>
<dbReference type="InterPro" id="IPR000890">
    <property type="entry name" value="Aliphatic_acid_kin_short-chain"/>
</dbReference>
<dbReference type="Pfam" id="PF00871">
    <property type="entry name" value="Acetate_kinase"/>
    <property type="match status" value="1"/>
</dbReference>
<feature type="binding site" evidence="9">
    <location>
        <position position="16"/>
    </location>
    <ligand>
        <name>ATP</name>
        <dbReference type="ChEBI" id="CHEBI:30616"/>
    </ligand>
</feature>
<evidence type="ECO:0000256" key="4">
    <source>
        <dbReference type="ARBA" id="ARBA00022723"/>
    </source>
</evidence>
<dbReference type="InterPro" id="IPR004372">
    <property type="entry name" value="Ac/propionate_kinase"/>
</dbReference>
<comment type="cofactor">
    <cofactor evidence="9">
        <name>Mg(2+)</name>
        <dbReference type="ChEBI" id="CHEBI:18420"/>
    </cofactor>
    <cofactor evidence="9">
        <name>Mn(2+)</name>
        <dbReference type="ChEBI" id="CHEBI:29035"/>
    </cofactor>
    <text evidence="9">Mg(2+). Can also accept Mn(2+).</text>
</comment>
<comment type="pathway">
    <text evidence="9">Metabolic intermediate biosynthesis; acetyl-CoA biosynthesis; acetyl-CoA from acetate: step 1/2.</text>
</comment>
<dbReference type="PROSITE" id="PS01076">
    <property type="entry name" value="ACETATE_KINASE_2"/>
    <property type="match status" value="1"/>
</dbReference>